<sequence length="208" mass="23967">MATNAVFKNYKYLIFFMIKKITILMLIYFWVFQSADAQTYLHGYDVISLSEAASCGLLPQSNRLTTDQAFEKLKQVDPDPVKKSSKDMNGESWWLDDMLVTIVTRRISAQNPKEDLLSTQKSNAPEILYREGTPPDHTAANDYFSEIKSVNNFDVLIDYFKTRSNYKSFLIQDKEGKFKIMGTIYVKKQDATKAHTLINTILNKLSFK</sequence>
<reference evidence="2 3" key="1">
    <citation type="submission" date="2016-07" db="EMBL/GenBank/DDBJ databases">
        <title>Genome analysis of Sphingobacterium siyangense T12B17.</title>
        <authorList>
            <person name="Xu D."/>
            <person name="Su Y."/>
            <person name="Zheng S."/>
        </authorList>
    </citation>
    <scope>NUCLEOTIDE SEQUENCE [LARGE SCALE GENOMIC DNA]</scope>
    <source>
        <strain evidence="2 3">T12B17</strain>
    </source>
</reference>
<accession>A0A420FP97</accession>
<evidence type="ECO:0000256" key="1">
    <source>
        <dbReference type="SAM" id="Phobius"/>
    </source>
</evidence>
<keyword evidence="3" id="KW-1185">Reference proteome</keyword>
<keyword evidence="1" id="KW-1133">Transmembrane helix</keyword>
<gene>
    <name evidence="2" type="ORF">BCY89_07045</name>
</gene>
<evidence type="ECO:0000313" key="3">
    <source>
        <dbReference type="Proteomes" id="UP000286402"/>
    </source>
</evidence>
<feature type="transmembrane region" description="Helical" evidence="1">
    <location>
        <begin position="12"/>
        <end position="31"/>
    </location>
</feature>
<organism evidence="2 3">
    <name type="scientific">Sphingobacterium siyangense</name>
    <dbReference type="NCBI Taxonomy" id="459529"/>
    <lineage>
        <taxon>Bacteria</taxon>
        <taxon>Pseudomonadati</taxon>
        <taxon>Bacteroidota</taxon>
        <taxon>Sphingobacteriia</taxon>
        <taxon>Sphingobacteriales</taxon>
        <taxon>Sphingobacteriaceae</taxon>
        <taxon>Sphingobacterium</taxon>
    </lineage>
</organism>
<evidence type="ECO:0000313" key="2">
    <source>
        <dbReference type="EMBL" id="RKF34716.1"/>
    </source>
</evidence>
<protein>
    <submittedName>
        <fullName evidence="2">Uncharacterized protein</fullName>
    </submittedName>
</protein>
<comment type="caution">
    <text evidence="2">The sequence shown here is derived from an EMBL/GenBank/DDBJ whole genome shotgun (WGS) entry which is preliminary data.</text>
</comment>
<proteinExistence type="predicted"/>
<dbReference type="Proteomes" id="UP000286402">
    <property type="component" value="Unassembled WGS sequence"/>
</dbReference>
<dbReference type="EMBL" id="MCAQ01000023">
    <property type="protein sequence ID" value="RKF34716.1"/>
    <property type="molecule type" value="Genomic_DNA"/>
</dbReference>
<keyword evidence="1" id="KW-0812">Transmembrane</keyword>
<name>A0A420FP97_9SPHI</name>
<dbReference type="AlphaFoldDB" id="A0A420FP97"/>
<keyword evidence="1" id="KW-0472">Membrane</keyword>